<evidence type="ECO:0000259" key="6">
    <source>
        <dbReference type="Pfam" id="PF02900"/>
    </source>
</evidence>
<dbReference type="PANTHER" id="PTHR30096:SF0">
    <property type="entry name" value="4,5-DOPA DIOXYGENASE EXTRADIOL-LIKE PROTEIN"/>
    <property type="match status" value="1"/>
</dbReference>
<dbReference type="AlphaFoldDB" id="A0A4Y7QK95"/>
<dbReference type="PIRSF" id="PIRSF006157">
    <property type="entry name" value="Doxgns_DODA"/>
    <property type="match status" value="1"/>
</dbReference>
<dbReference type="CDD" id="cd07363">
    <property type="entry name" value="45_DOPA_Dioxygenase"/>
    <property type="match status" value="1"/>
</dbReference>
<evidence type="ECO:0000256" key="4">
    <source>
        <dbReference type="ARBA" id="ARBA00022833"/>
    </source>
</evidence>
<dbReference type="STRING" id="50990.A0A4Y7QK95"/>
<protein>
    <submittedName>
        <fullName evidence="7">Extradiol ring-cleavage dioxygenase, class III enzyme, subunit B</fullName>
    </submittedName>
</protein>
<dbReference type="Pfam" id="PF02900">
    <property type="entry name" value="LigB"/>
    <property type="match status" value="1"/>
</dbReference>
<keyword evidence="3" id="KW-0479">Metal-binding</keyword>
<reference evidence="7 8" key="1">
    <citation type="submission" date="2018-06" db="EMBL/GenBank/DDBJ databases">
        <title>A transcriptomic atlas of mushroom development highlights an independent origin of complex multicellularity.</title>
        <authorList>
            <consortium name="DOE Joint Genome Institute"/>
            <person name="Krizsan K."/>
            <person name="Almasi E."/>
            <person name="Merenyi Z."/>
            <person name="Sahu N."/>
            <person name="Viragh M."/>
            <person name="Koszo T."/>
            <person name="Mondo S."/>
            <person name="Kiss B."/>
            <person name="Balint B."/>
            <person name="Kues U."/>
            <person name="Barry K."/>
            <person name="Hegedus J.C."/>
            <person name="Henrissat B."/>
            <person name="Johnson J."/>
            <person name="Lipzen A."/>
            <person name="Ohm R."/>
            <person name="Nagy I."/>
            <person name="Pangilinan J."/>
            <person name="Yan J."/>
            <person name="Xiong Y."/>
            <person name="Grigoriev I.V."/>
            <person name="Hibbett D.S."/>
            <person name="Nagy L.G."/>
        </authorList>
    </citation>
    <scope>NUCLEOTIDE SEQUENCE [LARGE SCALE GENOMIC DNA]</scope>
    <source>
        <strain evidence="7 8">SZMC22713</strain>
    </source>
</reference>
<feature type="domain" description="Extradiol ring-cleavage dioxygenase class III enzyme subunit B" evidence="6">
    <location>
        <begin position="56"/>
        <end position="303"/>
    </location>
</feature>
<comment type="similarity">
    <text evidence="2">Belongs to the DODA-type extradiol aromatic ring-opening dioxygenase family.</text>
</comment>
<dbReference type="GO" id="GO:0008270">
    <property type="term" value="F:zinc ion binding"/>
    <property type="evidence" value="ECO:0007669"/>
    <property type="project" value="InterPro"/>
</dbReference>
<gene>
    <name evidence="7" type="ORF">BD410DRAFT_782344</name>
</gene>
<dbReference type="InterPro" id="IPR014436">
    <property type="entry name" value="Extradiol_dOase_DODA"/>
</dbReference>
<sequence>MSASTTAVPKTKAEWLAALNSLPSTPDNIPAFFFSHGSPALVWPENVPHPRMGDLMKSGGPKSPLAQFLAEFGPTLLEKYQPKGILVFSAHWESEGQFQVTDYGNDQPLLMDYYGFHPALYELKFKSRGDSALSNRVVELFEGAGLSARTTKESEPRGEDGRGYPGPGLDHGVFVPFRIMFGNEFTDVPIVEATIDGSLDPEKNWKVGQAVAQLRKEGILILAGGLMVHTFQDFSAFSEDTAKPIYKEWHSAILSAVQEPSAEARKKALIYLVNHKGFRKAHPREEHFVPLYVGAGAGDNGEAKILDGTYGTPTFAFGL</sequence>
<keyword evidence="8" id="KW-1185">Reference proteome</keyword>
<evidence type="ECO:0000256" key="3">
    <source>
        <dbReference type="ARBA" id="ARBA00022723"/>
    </source>
</evidence>
<dbReference type="Gene3D" id="3.40.830.10">
    <property type="entry name" value="LigB-like"/>
    <property type="match status" value="1"/>
</dbReference>
<name>A0A4Y7QK95_9AGAM</name>
<comment type="cofactor">
    <cofactor evidence="1">
        <name>Zn(2+)</name>
        <dbReference type="ChEBI" id="CHEBI:29105"/>
    </cofactor>
</comment>
<evidence type="ECO:0000313" key="7">
    <source>
        <dbReference type="EMBL" id="TDL27259.1"/>
    </source>
</evidence>
<dbReference type="OrthoDB" id="7396853at2759"/>
<accession>A0A4Y7QK95</accession>
<keyword evidence="7" id="KW-0223">Dioxygenase</keyword>
<evidence type="ECO:0000256" key="2">
    <source>
        <dbReference type="ARBA" id="ARBA00007581"/>
    </source>
</evidence>
<dbReference type="VEuPathDB" id="FungiDB:BD410DRAFT_782344"/>
<keyword evidence="5" id="KW-0560">Oxidoreductase</keyword>
<dbReference type="InterPro" id="IPR004183">
    <property type="entry name" value="Xdiol_dOase_suB"/>
</dbReference>
<evidence type="ECO:0000256" key="1">
    <source>
        <dbReference type="ARBA" id="ARBA00001947"/>
    </source>
</evidence>
<evidence type="ECO:0000256" key="5">
    <source>
        <dbReference type="ARBA" id="ARBA00023002"/>
    </source>
</evidence>
<organism evidence="7 8">
    <name type="scientific">Rickenella mellea</name>
    <dbReference type="NCBI Taxonomy" id="50990"/>
    <lineage>
        <taxon>Eukaryota</taxon>
        <taxon>Fungi</taxon>
        <taxon>Dikarya</taxon>
        <taxon>Basidiomycota</taxon>
        <taxon>Agaricomycotina</taxon>
        <taxon>Agaricomycetes</taxon>
        <taxon>Hymenochaetales</taxon>
        <taxon>Rickenellaceae</taxon>
        <taxon>Rickenella</taxon>
    </lineage>
</organism>
<dbReference type="EMBL" id="ML170159">
    <property type="protein sequence ID" value="TDL27259.1"/>
    <property type="molecule type" value="Genomic_DNA"/>
</dbReference>
<evidence type="ECO:0000313" key="8">
    <source>
        <dbReference type="Proteomes" id="UP000294933"/>
    </source>
</evidence>
<dbReference type="Proteomes" id="UP000294933">
    <property type="component" value="Unassembled WGS sequence"/>
</dbReference>
<dbReference type="GO" id="GO:0016702">
    <property type="term" value="F:oxidoreductase activity, acting on single donors with incorporation of molecular oxygen, incorporation of two atoms of oxygen"/>
    <property type="evidence" value="ECO:0007669"/>
    <property type="project" value="UniProtKB-ARBA"/>
</dbReference>
<dbReference type="SUPFAM" id="SSF53213">
    <property type="entry name" value="LigB-like"/>
    <property type="match status" value="1"/>
</dbReference>
<proteinExistence type="inferred from homology"/>
<keyword evidence="4" id="KW-0862">Zinc</keyword>
<dbReference type="GO" id="GO:0008198">
    <property type="term" value="F:ferrous iron binding"/>
    <property type="evidence" value="ECO:0007669"/>
    <property type="project" value="InterPro"/>
</dbReference>
<dbReference type="PANTHER" id="PTHR30096">
    <property type="entry name" value="4,5-DOPA DIOXYGENASE EXTRADIOL-LIKE PROTEIN"/>
    <property type="match status" value="1"/>
</dbReference>